<dbReference type="InterPro" id="IPR036411">
    <property type="entry name" value="TorD-like_sf"/>
</dbReference>
<reference evidence="3 4" key="2">
    <citation type="journal article" date="2015" name="MBio">
        <title>Genome-Resolved Metagenomic Analysis Reveals Roles for Candidate Phyla and Other Microbial Community Members in Biogeochemical Transformations in Oil Reservoirs.</title>
        <authorList>
            <person name="Hu P."/>
            <person name="Tom L."/>
            <person name="Singh A."/>
            <person name="Thomas B.C."/>
            <person name="Baker B.J."/>
            <person name="Piceno Y.M."/>
            <person name="Andersen G.L."/>
            <person name="Banfield J.F."/>
        </authorList>
    </citation>
    <scope>NUCLEOTIDE SEQUENCE [LARGE SCALE GENOMIC DNA]</scope>
</reference>
<evidence type="ECO:0000313" key="1">
    <source>
        <dbReference type="EMBL" id="KUJ93422.1"/>
    </source>
</evidence>
<dbReference type="AlphaFoldDB" id="A0A101DD84"/>
<accession>A0A101DD84</accession>
<name>A0A101DD84_ARCFL</name>
<dbReference type="Proteomes" id="UP000054307">
    <property type="component" value="Unassembled WGS sequence"/>
</dbReference>
<dbReference type="Gene3D" id="1.10.3480.10">
    <property type="entry name" value="TorD-like"/>
    <property type="match status" value="1"/>
</dbReference>
<organism evidence="1 4">
    <name type="scientific">Archaeoglobus fulgidus</name>
    <dbReference type="NCBI Taxonomy" id="2234"/>
    <lineage>
        <taxon>Archaea</taxon>
        <taxon>Methanobacteriati</taxon>
        <taxon>Methanobacteriota</taxon>
        <taxon>Archaeoglobi</taxon>
        <taxon>Archaeoglobales</taxon>
        <taxon>Archaeoglobaceae</taxon>
        <taxon>Archaeoglobus</taxon>
    </lineage>
</organism>
<protein>
    <submittedName>
        <fullName evidence="1">Tat proofreading chaperone TtrD</fullName>
    </submittedName>
</protein>
<evidence type="ECO:0000313" key="2">
    <source>
        <dbReference type="EMBL" id="KUK05950.1"/>
    </source>
</evidence>
<dbReference type="SUPFAM" id="SSF89155">
    <property type="entry name" value="TorD-like"/>
    <property type="match status" value="1"/>
</dbReference>
<dbReference type="PATRIC" id="fig|2234.6.peg.2357"/>
<proteinExistence type="predicted"/>
<dbReference type="Proteomes" id="UP000054015">
    <property type="component" value="Unassembled WGS sequence"/>
</dbReference>
<comment type="caution">
    <text evidence="1">The sequence shown here is derived from an EMBL/GenBank/DDBJ whole genome shotgun (WGS) entry which is preliminary data.</text>
</comment>
<dbReference type="InterPro" id="IPR020945">
    <property type="entry name" value="DMSO/NO3_reduct_chaperone"/>
</dbReference>
<dbReference type="EMBL" id="LGEQ01000025">
    <property type="protein sequence ID" value="KUJ93422.1"/>
    <property type="molecule type" value="Genomic_DNA"/>
</dbReference>
<dbReference type="EMBL" id="LGEX01000064">
    <property type="protein sequence ID" value="KUK05950.1"/>
    <property type="molecule type" value="Genomic_DNA"/>
</dbReference>
<dbReference type="Pfam" id="PF02613">
    <property type="entry name" value="Nitrate_red_del"/>
    <property type="match status" value="1"/>
</dbReference>
<evidence type="ECO:0000313" key="3">
    <source>
        <dbReference type="Proteomes" id="UP000054015"/>
    </source>
</evidence>
<sequence length="177" mass="20541">MLVVTIGRAKVYATLSKIFYHLFYGEAIPKDCREIIEKFDEIDFNLSSELVRELRGSVLIKDMPQSLAEVYESVMKDFYERYGFQASELHADHIAVELAFMSKLVEREINLAQQMKDEEVYKIRAAQHRFIKAHLQPLVKNLPSAPLLNFVRDFVREDAKYLYSSLVGEKNEGTDNN</sequence>
<gene>
    <name evidence="1" type="ORF">XD40_1402</name>
    <name evidence="2" type="ORF">XD48_1812</name>
</gene>
<evidence type="ECO:0000313" key="4">
    <source>
        <dbReference type="Proteomes" id="UP000054307"/>
    </source>
</evidence>
<reference evidence="1" key="1">
    <citation type="journal article" date="2015" name="MBio">
        <title>Genome-resolved metagenomic analysis reveals roles for candidate phyla and other microbial community members in biogeochemical transformations in oil reservoirs.</title>
        <authorList>
            <person name="Hu P."/>
            <person name="Tom L."/>
            <person name="Singh A."/>
            <person name="Thomas B.C."/>
            <person name="Baker B.J."/>
            <person name="Piceno Y.M."/>
            <person name="Andersen G.L."/>
            <person name="Banfield J.F."/>
        </authorList>
    </citation>
    <scope>NUCLEOTIDE SEQUENCE [LARGE SCALE GENOMIC DNA]</scope>
    <source>
        <strain evidence="2">49_2300</strain>
        <strain evidence="1">49_95</strain>
    </source>
</reference>